<gene>
    <name evidence="4 5 6" type="primary">LOC118411074</name>
</gene>
<dbReference type="Gene3D" id="1.10.238.10">
    <property type="entry name" value="EF-hand"/>
    <property type="match status" value="1"/>
</dbReference>
<keyword evidence="1" id="KW-0106">Calcium</keyword>
<evidence type="ECO:0000313" key="5">
    <source>
        <dbReference type="RefSeq" id="XP_035668976.1"/>
    </source>
</evidence>
<dbReference type="RefSeq" id="XP_035668975.1">
    <property type="nucleotide sequence ID" value="XM_035813082.1"/>
</dbReference>
<evidence type="ECO:0000313" key="3">
    <source>
        <dbReference type="Proteomes" id="UP000001554"/>
    </source>
</evidence>
<dbReference type="SUPFAM" id="SSF47473">
    <property type="entry name" value="EF-hand"/>
    <property type="match status" value="1"/>
</dbReference>
<evidence type="ECO:0000259" key="2">
    <source>
        <dbReference type="PROSITE" id="PS50222"/>
    </source>
</evidence>
<organism evidence="3 6">
    <name type="scientific">Branchiostoma floridae</name>
    <name type="common">Florida lancelet</name>
    <name type="synonym">Amphioxus</name>
    <dbReference type="NCBI Taxonomy" id="7739"/>
    <lineage>
        <taxon>Eukaryota</taxon>
        <taxon>Metazoa</taxon>
        <taxon>Chordata</taxon>
        <taxon>Cephalochordata</taxon>
        <taxon>Leptocardii</taxon>
        <taxon>Amphioxiformes</taxon>
        <taxon>Branchiostomatidae</taxon>
        <taxon>Branchiostoma</taxon>
    </lineage>
</organism>
<reference evidence="4 5" key="2">
    <citation type="submission" date="2025-04" db="UniProtKB">
        <authorList>
            <consortium name="RefSeq"/>
        </authorList>
    </citation>
    <scope>IDENTIFICATION</scope>
    <source>
        <strain evidence="4 5">S238N-H82</strain>
        <tissue evidence="4 5">Testes</tissue>
    </source>
</reference>
<dbReference type="PROSITE" id="PS50222">
    <property type="entry name" value="EF_HAND_2"/>
    <property type="match status" value="2"/>
</dbReference>
<dbReference type="InterPro" id="IPR011992">
    <property type="entry name" value="EF-hand-dom_pair"/>
</dbReference>
<name>A0A9J7KRA5_BRAFL</name>
<dbReference type="OrthoDB" id="10016565at2759"/>
<dbReference type="OMA" id="DYMEFSR"/>
<accession>A0A9J7KRA5</accession>
<protein>
    <submittedName>
        <fullName evidence="4 5">Calcium-dependent protein kinase 24-like</fullName>
    </submittedName>
</protein>
<dbReference type="SMART" id="SM00054">
    <property type="entry name" value="EFh"/>
    <property type="match status" value="2"/>
</dbReference>
<dbReference type="Proteomes" id="UP000001554">
    <property type="component" value="Chromosome 3"/>
</dbReference>
<feature type="domain" description="EF-hand" evidence="2">
    <location>
        <begin position="35"/>
        <end position="70"/>
    </location>
</feature>
<dbReference type="InterPro" id="IPR018247">
    <property type="entry name" value="EF_Hand_1_Ca_BS"/>
</dbReference>
<dbReference type="CDD" id="cd00051">
    <property type="entry name" value="EFh"/>
    <property type="match status" value="1"/>
</dbReference>
<evidence type="ECO:0000313" key="4">
    <source>
        <dbReference type="RefSeq" id="XP_035668975.1"/>
    </source>
</evidence>
<dbReference type="KEGG" id="bfo:118411074"/>
<proteinExistence type="predicted"/>
<keyword evidence="3" id="KW-1185">Reference proteome</keyword>
<evidence type="ECO:0000313" key="6">
    <source>
        <dbReference type="RefSeq" id="XP_035668977.1"/>
    </source>
</evidence>
<dbReference type="InterPro" id="IPR002048">
    <property type="entry name" value="EF_hand_dom"/>
</dbReference>
<dbReference type="PROSITE" id="PS00018">
    <property type="entry name" value="EF_HAND_1"/>
    <property type="match status" value="1"/>
</dbReference>
<dbReference type="AlphaFoldDB" id="A0A9J7KRA5"/>
<dbReference type="GO" id="GO:0005509">
    <property type="term" value="F:calcium ion binding"/>
    <property type="evidence" value="ECO:0007669"/>
    <property type="project" value="InterPro"/>
</dbReference>
<dbReference type="RefSeq" id="XP_035668977.1">
    <property type="nucleotide sequence ID" value="XM_035813084.1"/>
</dbReference>
<sequence length="106" mass="12433">MASSTDELEQECEKILSDKELFNDYVARMNHWMRLNNGRVIDLFRKFDTNGDSVVSYQEFKEGMQRLGAPCSLAELHLLAKLLDTDNSRTIDYMEFSKGLRYMRKI</sequence>
<dbReference type="RefSeq" id="XP_035668976.1">
    <property type="nucleotide sequence ID" value="XM_035813083.1"/>
</dbReference>
<feature type="domain" description="EF-hand" evidence="2">
    <location>
        <begin position="71"/>
        <end position="106"/>
    </location>
</feature>
<dbReference type="GeneID" id="118411074"/>
<reference evidence="3" key="1">
    <citation type="journal article" date="2020" name="Nat. Ecol. Evol.">
        <title>Deeply conserved synteny resolves early events in vertebrate evolution.</title>
        <authorList>
            <person name="Simakov O."/>
            <person name="Marletaz F."/>
            <person name="Yue J.X."/>
            <person name="O'Connell B."/>
            <person name="Jenkins J."/>
            <person name="Brandt A."/>
            <person name="Calef R."/>
            <person name="Tung C.H."/>
            <person name="Huang T.K."/>
            <person name="Schmutz J."/>
            <person name="Satoh N."/>
            <person name="Yu J.K."/>
            <person name="Putnam N.H."/>
            <person name="Green R.E."/>
            <person name="Rokhsar D.S."/>
        </authorList>
    </citation>
    <scope>NUCLEOTIDE SEQUENCE [LARGE SCALE GENOMIC DNA]</scope>
    <source>
        <strain evidence="3">S238N-H82</strain>
    </source>
</reference>
<dbReference type="Pfam" id="PF13499">
    <property type="entry name" value="EF-hand_7"/>
    <property type="match status" value="1"/>
</dbReference>
<evidence type="ECO:0000256" key="1">
    <source>
        <dbReference type="ARBA" id="ARBA00022837"/>
    </source>
</evidence>